<sequence>MSSQIFDQVIGIDFGSFGSAAVACEHSKPGVIPRVDLIRHTGGYPQMAQYAKSKNLSALLLDRKTKKLDCWGYKAEEKFFQTKVLLKLNTWTILKANNEKQKKKEWLYFSFLCLICKHRQKIGANMHTLRTLSQYC</sequence>
<comment type="caution">
    <text evidence="1">The sequence shown here is derived from an EMBL/GenBank/DDBJ whole genome shotgun (WGS) entry which is preliminary data.</text>
</comment>
<reference evidence="1 2" key="1">
    <citation type="journal article" date="2013" name="Curr. Biol.">
        <title>The Genome of the Foraminiferan Reticulomyxa filosa.</title>
        <authorList>
            <person name="Glockner G."/>
            <person name="Hulsmann N."/>
            <person name="Schleicher M."/>
            <person name="Noegel A.A."/>
            <person name="Eichinger L."/>
            <person name="Gallinger C."/>
            <person name="Pawlowski J."/>
            <person name="Sierra R."/>
            <person name="Euteneuer U."/>
            <person name="Pillet L."/>
            <person name="Moustafa A."/>
            <person name="Platzer M."/>
            <person name="Groth M."/>
            <person name="Szafranski K."/>
            <person name="Schliwa M."/>
        </authorList>
    </citation>
    <scope>NUCLEOTIDE SEQUENCE [LARGE SCALE GENOMIC DNA]</scope>
</reference>
<dbReference type="EMBL" id="ASPP01005996">
    <property type="protein sequence ID" value="ETO29541.1"/>
    <property type="molecule type" value="Genomic_DNA"/>
</dbReference>
<accession>X6NU58</accession>
<dbReference type="AlphaFoldDB" id="X6NU58"/>
<name>X6NU58_RETFI</name>
<dbReference type="Proteomes" id="UP000023152">
    <property type="component" value="Unassembled WGS sequence"/>
</dbReference>
<evidence type="ECO:0000313" key="2">
    <source>
        <dbReference type="Proteomes" id="UP000023152"/>
    </source>
</evidence>
<protein>
    <submittedName>
        <fullName evidence="1">Uncharacterized protein</fullName>
    </submittedName>
</protein>
<keyword evidence="2" id="KW-1185">Reference proteome</keyword>
<organism evidence="1 2">
    <name type="scientific">Reticulomyxa filosa</name>
    <dbReference type="NCBI Taxonomy" id="46433"/>
    <lineage>
        <taxon>Eukaryota</taxon>
        <taxon>Sar</taxon>
        <taxon>Rhizaria</taxon>
        <taxon>Retaria</taxon>
        <taxon>Foraminifera</taxon>
        <taxon>Monothalamids</taxon>
        <taxon>Reticulomyxidae</taxon>
        <taxon>Reticulomyxa</taxon>
    </lineage>
</organism>
<evidence type="ECO:0000313" key="1">
    <source>
        <dbReference type="EMBL" id="ETO29541.1"/>
    </source>
</evidence>
<gene>
    <name evidence="1" type="ORF">RFI_07580</name>
</gene>
<proteinExistence type="predicted"/>